<gene>
    <name evidence="1" type="ORF">CYL20_04240</name>
</gene>
<proteinExistence type="predicted"/>
<evidence type="ECO:0000313" key="2">
    <source>
        <dbReference type="Proteomes" id="UP000237830"/>
    </source>
</evidence>
<organism evidence="1 2">
    <name type="scientific">Pseudomonas palleroniana</name>
    <dbReference type="NCBI Taxonomy" id="191390"/>
    <lineage>
        <taxon>Bacteria</taxon>
        <taxon>Pseudomonadati</taxon>
        <taxon>Pseudomonadota</taxon>
        <taxon>Gammaproteobacteria</taxon>
        <taxon>Pseudomonadales</taxon>
        <taxon>Pseudomonadaceae</taxon>
        <taxon>Pseudomonas</taxon>
    </lineage>
</organism>
<evidence type="ECO:0000313" key="1">
    <source>
        <dbReference type="EMBL" id="AVE03793.1"/>
    </source>
</evidence>
<accession>A0A2L1J5P6</accession>
<dbReference type="AlphaFoldDB" id="A0A2L1J5P6"/>
<reference evidence="1 2" key="1">
    <citation type="submission" date="2017-12" db="EMBL/GenBank/DDBJ databases">
        <title>Genome sequence of Pseudomonas palleroniana MAB3.</title>
        <authorList>
            <person name="Nascimento F.X."/>
        </authorList>
    </citation>
    <scope>NUCLEOTIDE SEQUENCE [LARGE SCALE GENOMIC DNA]</scope>
    <source>
        <strain evidence="1 2">MAB3</strain>
    </source>
</reference>
<dbReference type="RefSeq" id="WP_104993717.1">
    <property type="nucleotide sequence ID" value="NZ_CP025494.1"/>
</dbReference>
<name>A0A2L1J5P6_9PSED</name>
<dbReference type="EMBL" id="CP025494">
    <property type="protein sequence ID" value="AVE03793.1"/>
    <property type="molecule type" value="Genomic_DNA"/>
</dbReference>
<dbReference type="Proteomes" id="UP000237830">
    <property type="component" value="Chromosome"/>
</dbReference>
<protein>
    <submittedName>
        <fullName evidence="1">Uncharacterized protein</fullName>
    </submittedName>
</protein>
<sequence length="97" mass="10427">MGTSGCVLELAILGVIYELNSDQSRTLTFGQIYMALLRAHSNISPISECVVVVNLLVTEGLIVSRKVLDHDRAFPYTQHLIGGLTEVGVAALKSCVP</sequence>